<keyword evidence="11" id="KW-1185">Reference proteome</keyword>
<evidence type="ECO:0000256" key="1">
    <source>
        <dbReference type="ARBA" id="ARBA00004651"/>
    </source>
</evidence>
<evidence type="ECO:0000256" key="7">
    <source>
        <dbReference type="SAM" id="Phobius"/>
    </source>
</evidence>
<feature type="domain" description="MacB-like periplasmic core" evidence="9">
    <location>
        <begin position="25"/>
        <end position="245"/>
    </location>
</feature>
<comment type="similarity">
    <text evidence="2">Belongs to the ABC-4 integral membrane protein family. LolC/E subfamily.</text>
</comment>
<evidence type="ECO:0000313" key="11">
    <source>
        <dbReference type="Proteomes" id="UP000294564"/>
    </source>
</evidence>
<comment type="subcellular location">
    <subcellularLocation>
        <location evidence="1">Cell membrane</location>
        <topology evidence="1">Multi-pass membrane protein</topology>
    </subcellularLocation>
</comment>
<feature type="transmembrane region" description="Helical" evidence="7">
    <location>
        <begin position="321"/>
        <end position="348"/>
    </location>
</feature>
<evidence type="ECO:0000256" key="5">
    <source>
        <dbReference type="ARBA" id="ARBA00022989"/>
    </source>
</evidence>
<accession>A0A4R2NU57</accession>
<feature type="domain" description="ABC3 transporter permease C-terminal" evidence="8">
    <location>
        <begin position="277"/>
        <end position="394"/>
    </location>
</feature>
<dbReference type="InterPro" id="IPR003838">
    <property type="entry name" value="ABC3_permease_C"/>
</dbReference>
<dbReference type="GO" id="GO:0098797">
    <property type="term" value="C:plasma membrane protein complex"/>
    <property type="evidence" value="ECO:0007669"/>
    <property type="project" value="TreeGrafter"/>
</dbReference>
<dbReference type="InterPro" id="IPR051447">
    <property type="entry name" value="Lipoprotein-release_system"/>
</dbReference>
<evidence type="ECO:0000259" key="8">
    <source>
        <dbReference type="Pfam" id="PF02687"/>
    </source>
</evidence>
<gene>
    <name evidence="10" type="ORF">EV195_10465</name>
</gene>
<feature type="transmembrane region" description="Helical" evidence="7">
    <location>
        <begin position="21"/>
        <end position="46"/>
    </location>
</feature>
<evidence type="ECO:0000256" key="6">
    <source>
        <dbReference type="ARBA" id="ARBA00023136"/>
    </source>
</evidence>
<keyword evidence="6 7" id="KW-0472">Membrane</keyword>
<dbReference type="AlphaFoldDB" id="A0A4R2NU57"/>
<dbReference type="Pfam" id="PF02687">
    <property type="entry name" value="FtsX"/>
    <property type="match status" value="1"/>
</dbReference>
<evidence type="ECO:0000256" key="4">
    <source>
        <dbReference type="ARBA" id="ARBA00022692"/>
    </source>
</evidence>
<dbReference type="Pfam" id="PF12704">
    <property type="entry name" value="MacB_PCD"/>
    <property type="match status" value="1"/>
</dbReference>
<dbReference type="EMBL" id="SLXM01000004">
    <property type="protein sequence ID" value="TCP25034.1"/>
    <property type="molecule type" value="Genomic_DNA"/>
</dbReference>
<keyword evidence="5 7" id="KW-1133">Transmembrane helix</keyword>
<dbReference type="PANTHER" id="PTHR30489">
    <property type="entry name" value="LIPOPROTEIN-RELEASING SYSTEM TRANSMEMBRANE PROTEIN LOLE"/>
    <property type="match status" value="1"/>
</dbReference>
<keyword evidence="4 7" id="KW-0812">Transmembrane</keyword>
<evidence type="ECO:0000256" key="2">
    <source>
        <dbReference type="ARBA" id="ARBA00005236"/>
    </source>
</evidence>
<dbReference type="PANTHER" id="PTHR30489:SF0">
    <property type="entry name" value="LIPOPROTEIN-RELEASING SYSTEM TRANSMEMBRANE PROTEIN LOLE"/>
    <property type="match status" value="1"/>
</dbReference>
<dbReference type="InterPro" id="IPR025857">
    <property type="entry name" value="MacB_PCD"/>
</dbReference>
<dbReference type="Proteomes" id="UP000294564">
    <property type="component" value="Unassembled WGS sequence"/>
</dbReference>
<feature type="transmembrane region" description="Helical" evidence="7">
    <location>
        <begin position="368"/>
        <end position="390"/>
    </location>
</feature>
<evidence type="ECO:0000256" key="3">
    <source>
        <dbReference type="ARBA" id="ARBA00022475"/>
    </source>
</evidence>
<reference evidence="10 11" key="1">
    <citation type="submission" date="2019-03" db="EMBL/GenBank/DDBJ databases">
        <title>Genomic Encyclopedia of Type Strains, Phase IV (KMG-IV): sequencing the most valuable type-strain genomes for metagenomic binning, comparative biology and taxonomic classification.</title>
        <authorList>
            <person name="Goeker M."/>
        </authorList>
    </citation>
    <scope>NUCLEOTIDE SEQUENCE [LARGE SCALE GENOMIC DNA]</scope>
    <source>
        <strain evidence="10 11">DSM 14836</strain>
    </source>
</reference>
<evidence type="ECO:0000259" key="9">
    <source>
        <dbReference type="Pfam" id="PF12704"/>
    </source>
</evidence>
<dbReference type="OrthoDB" id="1522724at2"/>
<protein>
    <submittedName>
        <fullName evidence="10">Lipoprotein-releasing system permease protein</fullName>
    </submittedName>
</protein>
<feature type="transmembrane region" description="Helical" evidence="7">
    <location>
        <begin position="273"/>
        <end position="300"/>
    </location>
</feature>
<proteinExistence type="inferred from homology"/>
<organism evidence="10 11">
    <name type="scientific">Tenacibaculum skagerrakense</name>
    <dbReference type="NCBI Taxonomy" id="186571"/>
    <lineage>
        <taxon>Bacteria</taxon>
        <taxon>Pseudomonadati</taxon>
        <taxon>Bacteroidota</taxon>
        <taxon>Flavobacteriia</taxon>
        <taxon>Flavobacteriales</taxon>
        <taxon>Flavobacteriaceae</taxon>
        <taxon>Tenacibaculum</taxon>
    </lineage>
</organism>
<keyword evidence="10" id="KW-0449">Lipoprotein</keyword>
<keyword evidence="3" id="KW-1003">Cell membrane</keyword>
<name>A0A4R2NU57_9FLAO</name>
<comment type="caution">
    <text evidence="10">The sequence shown here is derived from an EMBL/GenBank/DDBJ whole genome shotgun (WGS) entry which is preliminary data.</text>
</comment>
<dbReference type="RefSeq" id="WP_132794421.1">
    <property type="nucleotide sequence ID" value="NZ_SLXM01000004.1"/>
</dbReference>
<dbReference type="GO" id="GO:0044874">
    <property type="term" value="P:lipoprotein localization to outer membrane"/>
    <property type="evidence" value="ECO:0007669"/>
    <property type="project" value="TreeGrafter"/>
</dbReference>
<sequence length="400" mass="44686">MNFPFYIAKRYLKSKSSTNAINIITIIAMFGVIVGTLALFIILSGFSGLRTFSYSLLDASDPDIKISPVKGKTFEYSKTLDEELISNTNIASFSKVAEERVFLKYNDKSHIAYIKGVDNNYTEVVAVDSSLVVGEWIDPEFKRTAVIGSGISYKLSLRVFNITEPLKVFVPKPGKGLLNANNAFNSINVQIVGVYTGAEEFQNKYVFTELEVAQQLLNYNPNQISAIEIKVRDANVIDQEAALLQQNLGANYNVQTRTELNALIYKVINTENFVSYLIFTLIVIIALFNVVGAIIMMIIDKRKNLKTLLDIGATLKDIKKIFVLQGFLLCLIGMGVGLFLGVILVIIQQQFGLFMITQNIPYPVEFRWTNLLVVMLTISVLGFIAAKIASSRISYNFVRK</sequence>
<evidence type="ECO:0000313" key="10">
    <source>
        <dbReference type="EMBL" id="TCP25034.1"/>
    </source>
</evidence>